<proteinExistence type="predicted"/>
<reference evidence="2 3" key="1">
    <citation type="submission" date="2018-04" db="EMBL/GenBank/DDBJ databases">
        <title>Genomic Encyclopedia of Archaeal and Bacterial Type Strains, Phase II (KMG-II): from individual species to whole genera.</title>
        <authorList>
            <person name="Goeker M."/>
        </authorList>
    </citation>
    <scope>NUCLEOTIDE SEQUENCE [LARGE SCALE GENOMIC DNA]</scope>
    <source>
        <strain evidence="2 3">DSM 29955</strain>
    </source>
</reference>
<evidence type="ECO:0000313" key="3">
    <source>
        <dbReference type="Proteomes" id="UP000244523"/>
    </source>
</evidence>
<dbReference type="InterPro" id="IPR036397">
    <property type="entry name" value="RNaseH_sf"/>
</dbReference>
<accession>A0A2T6KG85</accession>
<dbReference type="PANTHER" id="PTHR46889">
    <property type="entry name" value="TRANSPOSASE INSF FOR INSERTION SEQUENCE IS3B-RELATED"/>
    <property type="match status" value="1"/>
</dbReference>
<dbReference type="InterPro" id="IPR012337">
    <property type="entry name" value="RNaseH-like_sf"/>
</dbReference>
<comment type="caution">
    <text evidence="2">The sequence shown here is derived from an EMBL/GenBank/DDBJ whole genome shotgun (WGS) entry which is preliminary data.</text>
</comment>
<dbReference type="PANTHER" id="PTHR46889:SF4">
    <property type="entry name" value="TRANSPOSASE INSO FOR INSERTION SEQUENCE ELEMENT IS911B-RELATED"/>
    <property type="match status" value="1"/>
</dbReference>
<dbReference type="InterPro" id="IPR025948">
    <property type="entry name" value="HTH-like_dom"/>
</dbReference>
<dbReference type="GO" id="GO:0015074">
    <property type="term" value="P:DNA integration"/>
    <property type="evidence" value="ECO:0007669"/>
    <property type="project" value="InterPro"/>
</dbReference>
<feature type="domain" description="Integrase catalytic" evidence="1">
    <location>
        <begin position="76"/>
        <end position="185"/>
    </location>
</feature>
<dbReference type="Pfam" id="PF13276">
    <property type="entry name" value="HTH_21"/>
    <property type="match status" value="1"/>
</dbReference>
<dbReference type="PROSITE" id="PS50994">
    <property type="entry name" value="INTEGRASE"/>
    <property type="match status" value="1"/>
</dbReference>
<evidence type="ECO:0000259" key="1">
    <source>
        <dbReference type="PROSITE" id="PS50994"/>
    </source>
</evidence>
<protein>
    <submittedName>
        <fullName evidence="2">Helix-turn-helix protein</fullName>
    </submittedName>
</protein>
<keyword evidence="3" id="KW-1185">Reference proteome</keyword>
<dbReference type="InterPro" id="IPR001584">
    <property type="entry name" value="Integrase_cat-core"/>
</dbReference>
<dbReference type="Pfam" id="PF13683">
    <property type="entry name" value="rve_3"/>
    <property type="match status" value="1"/>
</dbReference>
<dbReference type="Gene3D" id="3.30.420.10">
    <property type="entry name" value="Ribonuclease H-like superfamily/Ribonuclease H"/>
    <property type="match status" value="1"/>
</dbReference>
<dbReference type="SUPFAM" id="SSF53098">
    <property type="entry name" value="Ribonuclease H-like"/>
    <property type="match status" value="1"/>
</dbReference>
<dbReference type="AlphaFoldDB" id="A0A2T6KG85"/>
<organism evidence="2 3">
    <name type="scientific">Yoonia sediminilitoris</name>
    <dbReference type="NCBI Taxonomy" id="1286148"/>
    <lineage>
        <taxon>Bacteria</taxon>
        <taxon>Pseudomonadati</taxon>
        <taxon>Pseudomonadota</taxon>
        <taxon>Alphaproteobacteria</taxon>
        <taxon>Rhodobacterales</taxon>
        <taxon>Paracoccaceae</taxon>
        <taxon>Yoonia</taxon>
    </lineage>
</organism>
<dbReference type="InterPro" id="IPR050900">
    <property type="entry name" value="Transposase_IS3/IS150/IS904"/>
</dbReference>
<gene>
    <name evidence="2" type="ORF">C8N45_106193</name>
</gene>
<dbReference type="GO" id="GO:0003676">
    <property type="term" value="F:nucleic acid binding"/>
    <property type="evidence" value="ECO:0007669"/>
    <property type="project" value="InterPro"/>
</dbReference>
<dbReference type="Proteomes" id="UP000244523">
    <property type="component" value="Unassembled WGS sequence"/>
</dbReference>
<dbReference type="EMBL" id="QBUD01000006">
    <property type="protein sequence ID" value="PUB14318.1"/>
    <property type="molecule type" value="Genomic_DNA"/>
</dbReference>
<evidence type="ECO:0000313" key="2">
    <source>
        <dbReference type="EMBL" id="PUB14318.1"/>
    </source>
</evidence>
<sequence>MADMIELTRQYGRYGYRRIAALLRDAGWLVNDKRVERLWRREGLKVPMKQPKKGRLWLNDGSCVRLRPEDASFCVEVLEEAIARYGKPEIMNTDQGSQYTGTGWITTLTKAEIKISMDGRGRYLDNIFIERLWRSLKQEAVYLHEITDGFQAKRIIDNWIEFYNHERPHTALDKRTPDTAYFTQAEIRKAA</sequence>
<name>A0A2T6KG85_9RHOB</name>